<organism evidence="2 3">
    <name type="scientific">Paenibacillus prosopidis</name>
    <dbReference type="NCBI Taxonomy" id="630520"/>
    <lineage>
        <taxon>Bacteria</taxon>
        <taxon>Bacillati</taxon>
        <taxon>Bacillota</taxon>
        <taxon>Bacilli</taxon>
        <taxon>Bacillales</taxon>
        <taxon>Paenibacillaceae</taxon>
        <taxon>Paenibacillus</taxon>
    </lineage>
</organism>
<name>A0A368VRW6_9BACL</name>
<dbReference type="AlphaFoldDB" id="A0A368VRW6"/>
<dbReference type="OrthoDB" id="2662618at2"/>
<feature type="transmembrane region" description="Helical" evidence="1">
    <location>
        <begin position="31"/>
        <end position="49"/>
    </location>
</feature>
<evidence type="ECO:0008006" key="4">
    <source>
        <dbReference type="Google" id="ProtNLM"/>
    </source>
</evidence>
<feature type="transmembrane region" description="Helical" evidence="1">
    <location>
        <begin position="58"/>
        <end position="76"/>
    </location>
</feature>
<dbReference type="InterPro" id="IPR053170">
    <property type="entry name" value="Transcription_regulator"/>
</dbReference>
<dbReference type="Proteomes" id="UP000252415">
    <property type="component" value="Unassembled WGS sequence"/>
</dbReference>
<dbReference type="PANTHER" id="PTHR40031">
    <property type="entry name" value="HYPOTHETICAL MEMBRANE SPANNING PROTEIN"/>
    <property type="match status" value="1"/>
</dbReference>
<dbReference type="PANTHER" id="PTHR40031:SF1">
    <property type="entry name" value="MEMBRANE-BOUND METAL-DEPENDENT HYDROLASE"/>
    <property type="match status" value="1"/>
</dbReference>
<comment type="caution">
    <text evidence="2">The sequence shown here is derived from an EMBL/GenBank/DDBJ whole genome shotgun (WGS) entry which is preliminary data.</text>
</comment>
<feature type="transmembrane region" description="Helical" evidence="1">
    <location>
        <begin position="96"/>
        <end position="119"/>
    </location>
</feature>
<gene>
    <name evidence="2" type="ORF">DFP97_11812</name>
</gene>
<keyword evidence="1" id="KW-1133">Transmembrane helix</keyword>
<proteinExistence type="predicted"/>
<dbReference type="InterPro" id="IPR007404">
    <property type="entry name" value="YdjM-like"/>
</dbReference>
<keyword evidence="1" id="KW-0472">Membrane</keyword>
<feature type="transmembrane region" description="Helical" evidence="1">
    <location>
        <begin position="7"/>
        <end position="25"/>
    </location>
</feature>
<dbReference type="Pfam" id="PF04307">
    <property type="entry name" value="YdjM"/>
    <property type="match status" value="1"/>
</dbReference>
<dbReference type="EMBL" id="QPJD01000018">
    <property type="protein sequence ID" value="RCW42183.1"/>
    <property type="molecule type" value="Genomic_DNA"/>
</dbReference>
<evidence type="ECO:0000313" key="3">
    <source>
        <dbReference type="Proteomes" id="UP000252415"/>
    </source>
</evidence>
<protein>
    <recommendedName>
        <fullName evidence="4">Inner membrane protein</fullName>
    </recommendedName>
</protein>
<reference evidence="2 3" key="1">
    <citation type="submission" date="2018-07" db="EMBL/GenBank/DDBJ databases">
        <title>Genomic Encyclopedia of Type Strains, Phase III (KMG-III): the genomes of soil and plant-associated and newly described type strains.</title>
        <authorList>
            <person name="Whitman W."/>
        </authorList>
    </citation>
    <scope>NUCLEOTIDE SEQUENCE [LARGE SCALE GENOMIC DNA]</scope>
    <source>
        <strain evidence="2 3">CECT 7506</strain>
    </source>
</reference>
<keyword evidence="3" id="KW-1185">Reference proteome</keyword>
<keyword evidence="1" id="KW-0812">Transmembrane</keyword>
<evidence type="ECO:0000256" key="1">
    <source>
        <dbReference type="SAM" id="Phobius"/>
    </source>
</evidence>
<sequence length="297" mass="34120">MSFYNKIAFISMGGFFGIFPDFFGPRDISPWSHSILIMSLIMIPIAYLLKRFIFNRTYLSLYLSVTGSVLIGHIFVDYLGHGVHMFYPISQKAFSLHLIFLSDPTVWFPILIGIVSFLLPIKRKLFVDWMFVSLVIIYLGIKLITVLQIEQHIGEKYALTGNAVISVYPLEEYQVEELSDYWKLGYNITDSQRDIRGIVPLLTKDNFVNVNYIYNSKGEVIISPTGKDKMERVYRESAMNNEQPFFVKKETQAGDNAVILAENREGDKYVFFLQDNIWSLVPVDTKTQLITEGMGAK</sequence>
<feature type="transmembrane region" description="Helical" evidence="1">
    <location>
        <begin position="126"/>
        <end position="147"/>
    </location>
</feature>
<dbReference type="RefSeq" id="WP_114383112.1">
    <property type="nucleotide sequence ID" value="NZ_QPJD01000018.1"/>
</dbReference>
<accession>A0A368VRW6</accession>
<evidence type="ECO:0000313" key="2">
    <source>
        <dbReference type="EMBL" id="RCW42183.1"/>
    </source>
</evidence>